<evidence type="ECO:0000313" key="1">
    <source>
        <dbReference type="EMBL" id="TWI85730.1"/>
    </source>
</evidence>
<gene>
    <name evidence="1" type="ORF">IQ13_0895</name>
</gene>
<evidence type="ECO:0000313" key="2">
    <source>
        <dbReference type="Proteomes" id="UP000316167"/>
    </source>
</evidence>
<dbReference type="EMBL" id="VLLE01000002">
    <property type="protein sequence ID" value="TWI85730.1"/>
    <property type="molecule type" value="Genomic_DNA"/>
</dbReference>
<accession>A0A562SYJ6</accession>
<reference evidence="1 2" key="1">
    <citation type="journal article" date="2015" name="Stand. Genomic Sci.">
        <title>Genomic Encyclopedia of Bacterial and Archaeal Type Strains, Phase III: the genomes of soil and plant-associated and newly described type strains.</title>
        <authorList>
            <person name="Whitman W.B."/>
            <person name="Woyke T."/>
            <person name="Klenk H.P."/>
            <person name="Zhou Y."/>
            <person name="Lilburn T.G."/>
            <person name="Beck B.J."/>
            <person name="De Vos P."/>
            <person name="Vandamme P."/>
            <person name="Eisen J.A."/>
            <person name="Garrity G."/>
            <person name="Hugenholtz P."/>
            <person name="Kyrpides N.C."/>
        </authorList>
    </citation>
    <scope>NUCLEOTIDE SEQUENCE [LARGE SCALE GENOMIC DNA]</scope>
    <source>
        <strain evidence="1 2">CGMCC 1.7271</strain>
    </source>
</reference>
<keyword evidence="2" id="KW-1185">Reference proteome</keyword>
<proteinExistence type="predicted"/>
<protein>
    <recommendedName>
        <fullName evidence="3">MORN repeat protein</fullName>
    </recommendedName>
</protein>
<dbReference type="PROSITE" id="PS51257">
    <property type="entry name" value="PROKAR_LIPOPROTEIN"/>
    <property type="match status" value="1"/>
</dbReference>
<evidence type="ECO:0008006" key="3">
    <source>
        <dbReference type="Google" id="ProtNLM"/>
    </source>
</evidence>
<sequence>MKFNLFFFVTLVIVGCNTKQKVVSEMSFNDQDYILFDSVKNRFGKISSYVYKNKKDTSFLRITNQWENGKIRASGFYKKGSKYGPMQFFDTLGNITFTGFFLENKETGISLLYEGGKINKMTIYCNGNEKLIDPQNNEQILKLLCN</sequence>
<dbReference type="Proteomes" id="UP000316167">
    <property type="component" value="Unassembled WGS sequence"/>
</dbReference>
<dbReference type="AlphaFoldDB" id="A0A562SYJ6"/>
<dbReference type="Gene3D" id="2.20.110.10">
    <property type="entry name" value="Histone H3 K4-specific methyltransferase SET7/9 N-terminal domain"/>
    <property type="match status" value="1"/>
</dbReference>
<comment type="caution">
    <text evidence="1">The sequence shown here is derived from an EMBL/GenBank/DDBJ whole genome shotgun (WGS) entry which is preliminary data.</text>
</comment>
<dbReference type="SUPFAM" id="SSF82185">
    <property type="entry name" value="Histone H3 K4-specific methyltransferase SET7/9 N-terminal domain"/>
    <property type="match status" value="1"/>
</dbReference>
<name>A0A562SYJ6_9BACT</name>
<organism evidence="1 2">
    <name type="scientific">Lacibacter cauensis</name>
    <dbReference type="NCBI Taxonomy" id="510947"/>
    <lineage>
        <taxon>Bacteria</taxon>
        <taxon>Pseudomonadati</taxon>
        <taxon>Bacteroidota</taxon>
        <taxon>Chitinophagia</taxon>
        <taxon>Chitinophagales</taxon>
        <taxon>Chitinophagaceae</taxon>
        <taxon>Lacibacter</taxon>
    </lineage>
</organism>
<dbReference type="RefSeq" id="WP_144884829.1">
    <property type="nucleotide sequence ID" value="NZ_VLLE01000002.1"/>
</dbReference>
<dbReference type="OrthoDB" id="1467310at2"/>